<dbReference type="PROSITE" id="PS51257">
    <property type="entry name" value="PROKAR_LIPOPROTEIN"/>
    <property type="match status" value="1"/>
</dbReference>
<protein>
    <recommendedName>
        <fullName evidence="1">CHRD domain-containing protein</fullName>
    </recommendedName>
</protein>
<dbReference type="OrthoDB" id="763495at2"/>
<dbReference type="Pfam" id="PF07452">
    <property type="entry name" value="CHRD"/>
    <property type="match status" value="1"/>
</dbReference>
<evidence type="ECO:0000313" key="3">
    <source>
        <dbReference type="Proteomes" id="UP000295620"/>
    </source>
</evidence>
<proteinExistence type="predicted"/>
<evidence type="ECO:0000259" key="1">
    <source>
        <dbReference type="Pfam" id="PF07452"/>
    </source>
</evidence>
<keyword evidence="3" id="KW-1185">Reference proteome</keyword>
<reference evidence="2 3" key="1">
    <citation type="submission" date="2019-03" db="EMBL/GenBank/DDBJ databases">
        <title>Genomic Encyclopedia of Archaeal and Bacterial Type Strains, Phase II (KMG-II): from individual species to whole genera.</title>
        <authorList>
            <person name="Goeker M."/>
        </authorList>
    </citation>
    <scope>NUCLEOTIDE SEQUENCE [LARGE SCALE GENOMIC DNA]</scope>
    <source>
        <strain evidence="2 3">DSM 19035</strain>
    </source>
</reference>
<sequence length="158" mass="17457">MWDYTTKGFISKTIAVLMFVTLASCKKEESAEQVRIKAPVRTYQVTARIDKKGTNSSSTGTAVLKGVYDEETKIFSYALEYKDISPVLITLRSGAKGTTGTVVKELFSTSKSGDVPLDGKLTLSPLQERTLLKGQWFVVLYNTLMAPEISGYLTLKQQ</sequence>
<dbReference type="Proteomes" id="UP000295620">
    <property type="component" value="Unassembled WGS sequence"/>
</dbReference>
<dbReference type="InterPro" id="IPR010895">
    <property type="entry name" value="CHRD"/>
</dbReference>
<dbReference type="EMBL" id="SNYC01000004">
    <property type="protein sequence ID" value="TDQ09247.1"/>
    <property type="molecule type" value="Genomic_DNA"/>
</dbReference>
<dbReference type="AlphaFoldDB" id="A0A4V3D149"/>
<name>A0A4V3D149_9SPHI</name>
<accession>A0A4V3D149</accession>
<organism evidence="2 3">
    <name type="scientific">Pedobacter metabolipauper</name>
    <dbReference type="NCBI Taxonomy" id="425513"/>
    <lineage>
        <taxon>Bacteria</taxon>
        <taxon>Pseudomonadati</taxon>
        <taxon>Bacteroidota</taxon>
        <taxon>Sphingobacteriia</taxon>
        <taxon>Sphingobacteriales</taxon>
        <taxon>Sphingobacteriaceae</taxon>
        <taxon>Pedobacter</taxon>
    </lineage>
</organism>
<gene>
    <name evidence="2" type="ORF">ATK78_1401</name>
</gene>
<feature type="domain" description="CHRD" evidence="1">
    <location>
        <begin position="53"/>
        <end position="140"/>
    </location>
</feature>
<evidence type="ECO:0000313" key="2">
    <source>
        <dbReference type="EMBL" id="TDQ09247.1"/>
    </source>
</evidence>
<dbReference type="RefSeq" id="WP_133575349.1">
    <property type="nucleotide sequence ID" value="NZ_SNYC01000004.1"/>
</dbReference>
<comment type="caution">
    <text evidence="2">The sequence shown here is derived from an EMBL/GenBank/DDBJ whole genome shotgun (WGS) entry which is preliminary data.</text>
</comment>